<protein>
    <submittedName>
        <fullName evidence="11">Xyloglucanase</fullName>
    </submittedName>
</protein>
<dbReference type="Gene3D" id="2.60.40.290">
    <property type="match status" value="1"/>
</dbReference>
<dbReference type="PROSITE" id="PS51173">
    <property type="entry name" value="CBM2"/>
    <property type="match status" value="1"/>
</dbReference>
<proteinExistence type="inferred from homology"/>
<dbReference type="FunFam" id="2.130.10.10:FF:000545">
    <property type="entry name" value="Xyloglucanase Xgh74A"/>
    <property type="match status" value="1"/>
</dbReference>
<keyword evidence="3" id="KW-0136">Cellulose degradation</keyword>
<dbReference type="InterPro" id="IPR001919">
    <property type="entry name" value="CBD2"/>
</dbReference>
<comment type="caution">
    <text evidence="11">The sequence shown here is derived from an EMBL/GenBank/DDBJ whole genome shotgun (WGS) entry which is preliminary data.</text>
</comment>
<organism evidence="11 12">
    <name type="scientific">Streptomyces longwoodensis</name>
    <dbReference type="NCBI Taxonomy" id="68231"/>
    <lineage>
        <taxon>Bacteria</taxon>
        <taxon>Bacillati</taxon>
        <taxon>Actinomycetota</taxon>
        <taxon>Actinomycetes</taxon>
        <taxon>Kitasatosporales</taxon>
        <taxon>Streptomycetaceae</taxon>
        <taxon>Streptomyces</taxon>
    </lineage>
</organism>
<dbReference type="GO" id="GO:0010411">
    <property type="term" value="P:xyloglucan metabolic process"/>
    <property type="evidence" value="ECO:0007669"/>
    <property type="project" value="TreeGrafter"/>
</dbReference>
<dbReference type="Proteomes" id="UP000053271">
    <property type="component" value="Unassembled WGS sequence"/>
</dbReference>
<evidence type="ECO:0000313" key="12">
    <source>
        <dbReference type="Proteomes" id="UP000053271"/>
    </source>
</evidence>
<feature type="compositionally biased region" description="Gly residues" evidence="8">
    <location>
        <begin position="767"/>
        <end position="777"/>
    </location>
</feature>
<evidence type="ECO:0000256" key="2">
    <source>
        <dbReference type="ARBA" id="ARBA00022801"/>
    </source>
</evidence>
<dbReference type="RefSeq" id="WP_067230506.1">
    <property type="nucleotide sequence ID" value="NZ_KQ948550.1"/>
</dbReference>
<evidence type="ECO:0000256" key="5">
    <source>
        <dbReference type="ARBA" id="ARBA00023295"/>
    </source>
</evidence>
<dbReference type="InterPro" id="IPR015943">
    <property type="entry name" value="WD40/YVTN_repeat-like_dom_sf"/>
</dbReference>
<feature type="chain" id="PRO_5007154597" evidence="9">
    <location>
        <begin position="27"/>
        <end position="890"/>
    </location>
</feature>
<feature type="domain" description="CBM2" evidence="10">
    <location>
        <begin position="780"/>
        <end position="890"/>
    </location>
</feature>
<dbReference type="InterPro" id="IPR008965">
    <property type="entry name" value="CBM2/CBM3_carb-bd_dom_sf"/>
</dbReference>
<dbReference type="SMART" id="SM00637">
    <property type="entry name" value="CBD_II"/>
    <property type="match status" value="1"/>
</dbReference>
<dbReference type="PANTHER" id="PTHR43739">
    <property type="entry name" value="XYLOGLUCANASE (EUROFUNG)"/>
    <property type="match status" value="1"/>
</dbReference>
<keyword evidence="5" id="KW-0326">Glycosidase</keyword>
<dbReference type="PANTHER" id="PTHR43739:SF2">
    <property type="entry name" value="OLIGOXYLOGLUCAN-REDUCING END-SPECIFIC XYLOGLUCANASE-RELATED"/>
    <property type="match status" value="1"/>
</dbReference>
<dbReference type="CDD" id="cd15482">
    <property type="entry name" value="Sialidase_non-viral"/>
    <property type="match status" value="1"/>
</dbReference>
<sequence length="890" mass="93193">MRRTRILTAVLALAAGLLAGTPPALATADAPAAPAPLAAESYTWRNARIDGGGFVPGIVFNRKEKNLAYARTDIGGAYRWQESSRTWTPLLDSVGWTEWGHTGVVSLASDPVDPDKVFAAVGTYTNGWDPTNGAVLRSADRGASWRKTDLPFKLGGNMPGRGMGERLAVDPHKDSVLYLGAPSGKGLWRSTDAGVTWSQVTNFPNVGTYVQDPSDTSGYASDNQGIVWVTFDESTGTAGTATKTIYVGVADQGNAVYRSTDAGATWQRLAGQPTGHLAHKGVLDAVNGYLYVAYSDKGGPYDGGKGRLYRYATATGTWTDISPVAEADTSYGFSGLTVDRQHPGTVMATAYSSWWPDTQIFRSTNSGGTWTKAWDYSSYPARDNRYTMDVSSVPWLTWGANPSPPEQTPKLGWMTESLEIDPFNSDRMMYGTGATIYGTEDLTKWDSGAKFTVRPMVQGLEETAVNDLASPPSGAPLLSALGDVGGFRHTDLAKVPAMMYTSPNFTTTTSLDYAEKDPNTVVRVGDQDAGPHVAFSSDNGAHWFAGTDPSGVSGGGTVAAAADGSRFVWSPQGTGVQYTTGFGSSWSASSGIPAGAVVESDRADPKTFYGFKSGKFYVSSDGGATFTASAATGLPSGDSVRFKALPGIKGDVWLAGGASDGAYGLWHSTDSGATFTRQSGVEQADTIGFGKAAPGASYQTLFTSAKIGGVRGIFRSTDKGASWTRVNDDAHQWGWTGGAITGDPRVYGRVYVATNGRGIVYGDTSDTGGGSDGGGGTDPTPTPTGACTVTYKVTNQWSGGFQADVQLTNSGTGAWSGWSLGWTFADGQKVSQAWNAEHTQTGAAVTVKNVGWNADVAAGASVGFGFTGSWSGTNTRPTAFTLGGRTCTTG</sequence>
<evidence type="ECO:0000256" key="9">
    <source>
        <dbReference type="SAM" id="SignalP"/>
    </source>
</evidence>
<accession>A0A117QPP9</accession>
<reference evidence="11 12" key="1">
    <citation type="submission" date="2015-10" db="EMBL/GenBank/DDBJ databases">
        <title>Draft genome sequence of Streptomyces longwoodensis DSM 41677, type strain for the species Streptomyces longwoodensis.</title>
        <authorList>
            <person name="Ruckert C."/>
            <person name="Winkler A."/>
            <person name="Kalinowski J."/>
            <person name="Kampfer P."/>
            <person name="Glaeser S."/>
        </authorList>
    </citation>
    <scope>NUCLEOTIDE SEQUENCE [LARGE SCALE GENOMIC DNA]</scope>
    <source>
        <strain evidence="11 12">DSM 41677</strain>
    </source>
</reference>
<dbReference type="PROSITE" id="PS00561">
    <property type="entry name" value="CBM2_A"/>
    <property type="match status" value="1"/>
</dbReference>
<evidence type="ECO:0000259" key="10">
    <source>
        <dbReference type="PROSITE" id="PS51173"/>
    </source>
</evidence>
<keyword evidence="12" id="KW-1185">Reference proteome</keyword>
<dbReference type="InterPro" id="IPR052025">
    <property type="entry name" value="Xyloglucanase_GH74"/>
</dbReference>
<gene>
    <name evidence="11" type="ORF">AQJ30_08330</name>
</gene>
<keyword evidence="1 9" id="KW-0732">Signal</keyword>
<dbReference type="SUPFAM" id="SSF110296">
    <property type="entry name" value="Oligoxyloglucan reducing end-specific cellobiohydrolase"/>
    <property type="match status" value="2"/>
</dbReference>
<comment type="similarity">
    <text evidence="7">Belongs to the glycosyl hydrolase 74 family.</text>
</comment>
<dbReference type="Pfam" id="PF00553">
    <property type="entry name" value="CBM_2"/>
    <property type="match status" value="1"/>
</dbReference>
<name>A0A117QPP9_9ACTN</name>
<dbReference type="STRING" id="68231.AQJ30_08330"/>
<evidence type="ECO:0000256" key="1">
    <source>
        <dbReference type="ARBA" id="ARBA00022729"/>
    </source>
</evidence>
<dbReference type="FunFam" id="2.130.10.10:FF:000534">
    <property type="entry name" value="Xyloglucanase Xgh74A"/>
    <property type="match status" value="1"/>
</dbReference>
<evidence type="ECO:0000313" key="11">
    <source>
        <dbReference type="EMBL" id="KUN39959.1"/>
    </source>
</evidence>
<feature type="region of interest" description="Disordered" evidence="8">
    <location>
        <begin position="763"/>
        <end position="782"/>
    </location>
</feature>
<evidence type="ECO:0000256" key="3">
    <source>
        <dbReference type="ARBA" id="ARBA00023001"/>
    </source>
</evidence>
<feature type="signal peptide" evidence="9">
    <location>
        <begin position="1"/>
        <end position="26"/>
    </location>
</feature>
<dbReference type="GO" id="GO:0030247">
    <property type="term" value="F:polysaccharide binding"/>
    <property type="evidence" value="ECO:0007669"/>
    <property type="project" value="UniProtKB-UniRule"/>
</dbReference>
<dbReference type="GO" id="GO:0004553">
    <property type="term" value="F:hydrolase activity, hydrolyzing O-glycosyl compounds"/>
    <property type="evidence" value="ECO:0007669"/>
    <property type="project" value="InterPro"/>
</dbReference>
<evidence type="ECO:0000256" key="8">
    <source>
        <dbReference type="SAM" id="MobiDB-lite"/>
    </source>
</evidence>
<dbReference type="AlphaFoldDB" id="A0A117QPP9"/>
<keyword evidence="4" id="KW-0119">Carbohydrate metabolism</keyword>
<evidence type="ECO:0000256" key="6">
    <source>
        <dbReference type="ARBA" id="ARBA00023326"/>
    </source>
</evidence>
<dbReference type="GO" id="GO:0030245">
    <property type="term" value="P:cellulose catabolic process"/>
    <property type="evidence" value="ECO:0007669"/>
    <property type="project" value="UniProtKB-KW"/>
</dbReference>
<dbReference type="Gene3D" id="2.130.10.10">
    <property type="entry name" value="YVTN repeat-like/Quinoprotein amine dehydrogenase"/>
    <property type="match status" value="2"/>
</dbReference>
<keyword evidence="2" id="KW-0378">Hydrolase</keyword>
<keyword evidence="6" id="KW-0624">Polysaccharide degradation</keyword>
<dbReference type="SUPFAM" id="SSF49384">
    <property type="entry name" value="Carbohydrate-binding domain"/>
    <property type="match status" value="1"/>
</dbReference>
<dbReference type="EMBL" id="LMWS01000009">
    <property type="protein sequence ID" value="KUN39959.1"/>
    <property type="molecule type" value="Genomic_DNA"/>
</dbReference>
<dbReference type="InterPro" id="IPR012291">
    <property type="entry name" value="CBM2_carb-bd_dom_sf"/>
</dbReference>
<dbReference type="InterPro" id="IPR018366">
    <property type="entry name" value="CBM2_CS"/>
</dbReference>
<evidence type="ECO:0000256" key="7">
    <source>
        <dbReference type="ARBA" id="ARBA00037986"/>
    </source>
</evidence>
<dbReference type="GeneID" id="91424610"/>
<evidence type="ECO:0000256" key="4">
    <source>
        <dbReference type="ARBA" id="ARBA00023277"/>
    </source>
</evidence>